<comment type="caution">
    <text evidence="2">The sequence shown here is derived from an EMBL/GenBank/DDBJ whole genome shotgun (WGS) entry which is preliminary data.</text>
</comment>
<dbReference type="RefSeq" id="WP_048888152.1">
    <property type="nucleotide sequence ID" value="NZ_LFEJ01000017.1"/>
</dbReference>
<dbReference type="InterPro" id="IPR003593">
    <property type="entry name" value="AAA+_ATPase"/>
</dbReference>
<feature type="domain" description="AAA+ ATPase" evidence="1">
    <location>
        <begin position="24"/>
        <end position="334"/>
    </location>
</feature>
<dbReference type="Proteomes" id="UP000037315">
    <property type="component" value="Unassembled WGS sequence"/>
</dbReference>
<dbReference type="OrthoDB" id="7024727at2"/>
<name>A0A0J8Y9G0_9ENTR</name>
<dbReference type="PATRIC" id="fig|1656095.3.peg.4576"/>
<dbReference type="AlphaFoldDB" id="A0A0J8Y9G0"/>
<sequence length="340" mass="38565">MTEQILNSLKIKNLFGYKNIQLDFNKVTVLVGKNGSGKTTLLRILFSMLTTKPDADLDGVFDSAQLNLLDGKEITYGRLNEVNSNFDAIFKEAIELVIEKALKNLKSRKNNITFDPPNLEEQLLIKNYKEQTEIYKTQAKINYEPLSGKHVIALPLLRNYLETSLNVRYISTVEISANAKRNVDIGNSIEKNLLTLAIREEIRQLLATDNARARRVFVRSANSLLQDTGKKISIRNGELISIDNHDKKRLNISQLSSGERQLIYILATAANTINSPTVFLMDEPEISLHMSWQENLIDALRLINPKMQIVIVTHSPAIVMKGYMDSYIDMKDILTEDKNV</sequence>
<keyword evidence="3" id="KW-1185">Reference proteome</keyword>
<dbReference type="InterPro" id="IPR051396">
    <property type="entry name" value="Bact_Antivir_Def_Nuclease"/>
</dbReference>
<dbReference type="InterPro" id="IPR003959">
    <property type="entry name" value="ATPase_AAA_core"/>
</dbReference>
<dbReference type="GO" id="GO:0005524">
    <property type="term" value="F:ATP binding"/>
    <property type="evidence" value="ECO:0007669"/>
    <property type="project" value="InterPro"/>
</dbReference>
<reference evidence="2 3" key="1">
    <citation type="submission" date="2015-06" db="EMBL/GenBank/DDBJ databases">
        <title>Genome sequencing of Cronobacter sp. strain DJ34 isolated from petroleum contaminated sludge of Duliajan Oil Fields, Assam, India.</title>
        <authorList>
            <person name="Pal S."/>
            <person name="Banerjee T.D."/>
            <person name="Roy A."/>
            <person name="Sar P."/>
            <person name="Kazy S.K."/>
        </authorList>
    </citation>
    <scope>NUCLEOTIDE SEQUENCE [LARGE SCALE GENOMIC DNA]</scope>
    <source>
        <strain evidence="2 3">DJ34</strain>
    </source>
</reference>
<evidence type="ECO:0000313" key="2">
    <source>
        <dbReference type="EMBL" id="KMV34059.1"/>
    </source>
</evidence>
<dbReference type="SMART" id="SM00382">
    <property type="entry name" value="AAA"/>
    <property type="match status" value="1"/>
</dbReference>
<dbReference type="SUPFAM" id="SSF52540">
    <property type="entry name" value="P-loop containing nucleoside triphosphate hydrolases"/>
    <property type="match status" value="1"/>
</dbReference>
<accession>A0A0J8Y9G0</accession>
<dbReference type="Pfam" id="PF13304">
    <property type="entry name" value="AAA_21"/>
    <property type="match status" value="1"/>
</dbReference>
<dbReference type="GO" id="GO:0016887">
    <property type="term" value="F:ATP hydrolysis activity"/>
    <property type="evidence" value="ECO:0007669"/>
    <property type="project" value="InterPro"/>
</dbReference>
<organism evidence="2 3">
    <name type="scientific">Franconibacter pulveris</name>
    <dbReference type="NCBI Taxonomy" id="435910"/>
    <lineage>
        <taxon>Bacteria</taxon>
        <taxon>Pseudomonadati</taxon>
        <taxon>Pseudomonadota</taxon>
        <taxon>Gammaproteobacteria</taxon>
        <taxon>Enterobacterales</taxon>
        <taxon>Enterobacteriaceae</taxon>
        <taxon>Franconibacter</taxon>
    </lineage>
</organism>
<dbReference type="PANTHER" id="PTHR43581">
    <property type="entry name" value="ATP/GTP PHOSPHATASE"/>
    <property type="match status" value="1"/>
</dbReference>
<dbReference type="PANTHER" id="PTHR43581:SF2">
    <property type="entry name" value="EXCINUCLEASE ATPASE SUBUNIT"/>
    <property type="match status" value="1"/>
</dbReference>
<protein>
    <recommendedName>
        <fullName evidence="1">AAA+ ATPase domain-containing protein</fullName>
    </recommendedName>
</protein>
<dbReference type="InterPro" id="IPR027417">
    <property type="entry name" value="P-loop_NTPase"/>
</dbReference>
<evidence type="ECO:0000259" key="1">
    <source>
        <dbReference type="SMART" id="SM00382"/>
    </source>
</evidence>
<dbReference type="Gene3D" id="3.40.50.300">
    <property type="entry name" value="P-loop containing nucleotide triphosphate hydrolases"/>
    <property type="match status" value="1"/>
</dbReference>
<gene>
    <name evidence="2" type="ORF">ACH50_13510</name>
</gene>
<proteinExistence type="predicted"/>
<evidence type="ECO:0000313" key="3">
    <source>
        <dbReference type="Proteomes" id="UP000037315"/>
    </source>
</evidence>
<dbReference type="EMBL" id="LFEJ01000017">
    <property type="protein sequence ID" value="KMV34059.1"/>
    <property type="molecule type" value="Genomic_DNA"/>
</dbReference>
<dbReference type="CDD" id="cd00267">
    <property type="entry name" value="ABC_ATPase"/>
    <property type="match status" value="1"/>
</dbReference>